<dbReference type="OrthoDB" id="9791837at2"/>
<keyword evidence="3" id="KW-0949">S-adenosyl-L-methionine</keyword>
<name>A0A1G6DHF5_9HYPH</name>
<dbReference type="Pfam" id="PF08241">
    <property type="entry name" value="Methyltransf_11"/>
    <property type="match status" value="1"/>
</dbReference>
<reference evidence="5 6" key="1">
    <citation type="submission" date="2016-10" db="EMBL/GenBank/DDBJ databases">
        <authorList>
            <person name="de Groot N.N."/>
        </authorList>
    </citation>
    <scope>NUCLEOTIDE SEQUENCE [LARGE SCALE GENOMIC DNA]</scope>
    <source>
        <strain evidence="5 6">ATCC 35022</strain>
    </source>
</reference>
<dbReference type="STRING" id="665467.SAMN02982931_03399"/>
<dbReference type="AlphaFoldDB" id="A0A1G6DHF5"/>
<protein>
    <submittedName>
        <fullName evidence="5">Methyltransferase domain-containing protein</fullName>
    </submittedName>
</protein>
<dbReference type="PANTHER" id="PTHR43464:SF19">
    <property type="entry name" value="UBIQUINONE BIOSYNTHESIS O-METHYLTRANSFERASE, MITOCHONDRIAL"/>
    <property type="match status" value="1"/>
</dbReference>
<dbReference type="EMBL" id="FMXQ01000007">
    <property type="protein sequence ID" value="SDB44568.1"/>
    <property type="molecule type" value="Genomic_DNA"/>
</dbReference>
<evidence type="ECO:0000256" key="2">
    <source>
        <dbReference type="ARBA" id="ARBA00022679"/>
    </source>
</evidence>
<keyword evidence="2 5" id="KW-0808">Transferase</keyword>
<keyword evidence="6" id="KW-1185">Reference proteome</keyword>
<dbReference type="GO" id="GO:0032259">
    <property type="term" value="P:methylation"/>
    <property type="evidence" value="ECO:0007669"/>
    <property type="project" value="UniProtKB-KW"/>
</dbReference>
<evidence type="ECO:0000313" key="6">
    <source>
        <dbReference type="Proteomes" id="UP000199071"/>
    </source>
</evidence>
<dbReference type="SUPFAM" id="SSF53335">
    <property type="entry name" value="S-adenosyl-L-methionine-dependent methyltransferases"/>
    <property type="match status" value="1"/>
</dbReference>
<dbReference type="PANTHER" id="PTHR43464">
    <property type="entry name" value="METHYLTRANSFERASE"/>
    <property type="match status" value="1"/>
</dbReference>
<organism evidence="5 6">
    <name type="scientific">Bauldia litoralis</name>
    <dbReference type="NCBI Taxonomy" id="665467"/>
    <lineage>
        <taxon>Bacteria</taxon>
        <taxon>Pseudomonadati</taxon>
        <taxon>Pseudomonadota</taxon>
        <taxon>Alphaproteobacteria</taxon>
        <taxon>Hyphomicrobiales</taxon>
        <taxon>Kaistiaceae</taxon>
        <taxon>Bauldia</taxon>
    </lineage>
</organism>
<dbReference type="InterPro" id="IPR013216">
    <property type="entry name" value="Methyltransf_11"/>
</dbReference>
<evidence type="ECO:0000313" key="5">
    <source>
        <dbReference type="EMBL" id="SDB44568.1"/>
    </source>
</evidence>
<dbReference type="GO" id="GO:0008757">
    <property type="term" value="F:S-adenosylmethionine-dependent methyltransferase activity"/>
    <property type="evidence" value="ECO:0007669"/>
    <property type="project" value="InterPro"/>
</dbReference>
<evidence type="ECO:0000256" key="3">
    <source>
        <dbReference type="ARBA" id="ARBA00022691"/>
    </source>
</evidence>
<proteinExistence type="predicted"/>
<feature type="domain" description="Methyltransferase type 11" evidence="4">
    <location>
        <begin position="47"/>
        <end position="141"/>
    </location>
</feature>
<dbReference type="Gene3D" id="3.40.50.150">
    <property type="entry name" value="Vaccinia Virus protein VP39"/>
    <property type="match status" value="1"/>
</dbReference>
<dbReference type="InterPro" id="IPR029063">
    <property type="entry name" value="SAM-dependent_MTases_sf"/>
</dbReference>
<dbReference type="Proteomes" id="UP000199071">
    <property type="component" value="Unassembled WGS sequence"/>
</dbReference>
<dbReference type="CDD" id="cd02440">
    <property type="entry name" value="AdoMet_MTases"/>
    <property type="match status" value="1"/>
</dbReference>
<gene>
    <name evidence="5" type="ORF">SAMN02982931_03399</name>
</gene>
<evidence type="ECO:0000256" key="1">
    <source>
        <dbReference type="ARBA" id="ARBA00022603"/>
    </source>
</evidence>
<keyword evidence="1 5" id="KW-0489">Methyltransferase</keyword>
<evidence type="ECO:0000259" key="4">
    <source>
        <dbReference type="Pfam" id="PF08241"/>
    </source>
</evidence>
<dbReference type="RefSeq" id="WP_090878102.1">
    <property type="nucleotide sequence ID" value="NZ_FMXQ01000007.1"/>
</dbReference>
<accession>A0A1G6DHF5</accession>
<sequence>MKQNKYDDPDFFARYSAMPRSTGGLAAANEWPAVRDLLPELEGKRVLDLGCGFGWHCRYARESGARSVVGVDLSSRMLDRARATTDDPAITYVQSAIEDIGFDAASFDVVLSSLALHYVEDFDRACARVAACLVDDGAFVLSVEHPVFTAREAQDWHRGAAGEIAHWPVDDYQREGRRHTRWMADDVVKYHRTVATTVNTLVDNGFRIARLLEPQPTPEALASDPALADELRRPMFMAVSAVKERAP</sequence>